<dbReference type="KEGG" id="aqt:FN924_09820"/>
<gene>
    <name evidence="1" type="ORF">FN924_09820</name>
</gene>
<evidence type="ECO:0000313" key="1">
    <source>
        <dbReference type="EMBL" id="QDP40454.1"/>
    </source>
</evidence>
<dbReference type="SUPFAM" id="SSF51338">
    <property type="entry name" value="Composite domain of metallo-dependent hydrolases"/>
    <property type="match status" value="1"/>
</dbReference>
<dbReference type="RefSeq" id="WP_143894046.1">
    <property type="nucleotide sequence ID" value="NZ_CP041666.1"/>
</dbReference>
<accession>A0A516KGE2</accession>
<dbReference type="EMBL" id="CP041666">
    <property type="protein sequence ID" value="QDP40454.1"/>
    <property type="molecule type" value="Genomic_DNA"/>
</dbReference>
<dbReference type="GO" id="GO:0016810">
    <property type="term" value="F:hydrolase activity, acting on carbon-nitrogen (but not peptide) bonds"/>
    <property type="evidence" value="ECO:0007669"/>
    <property type="project" value="InterPro"/>
</dbReference>
<proteinExistence type="predicted"/>
<protein>
    <submittedName>
        <fullName evidence="1">Uncharacterized protein</fullName>
    </submittedName>
</protein>
<reference evidence="1 2" key="1">
    <citation type="submission" date="2019-07" db="EMBL/GenBank/DDBJ databases">
        <authorList>
            <person name="Li J."/>
        </authorList>
    </citation>
    <scope>NUCLEOTIDE SEQUENCE [LARGE SCALE GENOMIC DNA]</scope>
    <source>
        <strain evidence="1 2">TKL69</strain>
    </source>
</reference>
<sequence length="296" mass="34789">MGAYYFYSDYVLEDGMWKSKSVHIENGLFTRSFKNMEGIQEIHVEDFWIGPGKVYVDIEEPVFHALSPETVAQKYLYRGCTLLLCQLPIRSSISYKKRFRAFKENLVNLPIDHMVVPTIPVRILRPHHIKYFGRMKVPFIGVELACSEDLNSVKWEWIREAQQFSQTPIILFRRDRKEGLDSKELFKEWKELCRIHSIVTLQDPVREFPLTKHALRVTGISPGKGELIENGCADYNLFQREKEPIIDEDSHFRYHKSIPIVTVCRGQVVKENHLVNTEKMQGEYMEVSIPRHFIDR</sequence>
<dbReference type="Proteomes" id="UP000315215">
    <property type="component" value="Chromosome"/>
</dbReference>
<name>A0A516KGE2_9BACI</name>
<dbReference type="InterPro" id="IPR011059">
    <property type="entry name" value="Metal-dep_hydrolase_composite"/>
</dbReference>
<organism evidence="1 2">
    <name type="scientific">Radiobacillus deserti</name>
    <dbReference type="NCBI Taxonomy" id="2594883"/>
    <lineage>
        <taxon>Bacteria</taxon>
        <taxon>Bacillati</taxon>
        <taxon>Bacillota</taxon>
        <taxon>Bacilli</taxon>
        <taxon>Bacillales</taxon>
        <taxon>Bacillaceae</taxon>
        <taxon>Radiobacillus</taxon>
    </lineage>
</organism>
<keyword evidence="2" id="KW-1185">Reference proteome</keyword>
<dbReference type="OrthoDB" id="2690546at2"/>
<dbReference type="AlphaFoldDB" id="A0A516KGE2"/>
<evidence type="ECO:0000313" key="2">
    <source>
        <dbReference type="Proteomes" id="UP000315215"/>
    </source>
</evidence>